<dbReference type="AlphaFoldDB" id="A0A8H4AYS8"/>
<reference evidence="1 2" key="1">
    <citation type="journal article" date="2019" name="Environ. Microbiol.">
        <title>At the nexus of three kingdoms: the genome of the mycorrhizal fungus Gigaspora margarita provides insights into plant, endobacterial and fungal interactions.</title>
        <authorList>
            <person name="Venice F."/>
            <person name="Ghignone S."/>
            <person name="Salvioli di Fossalunga A."/>
            <person name="Amselem J."/>
            <person name="Novero M."/>
            <person name="Xianan X."/>
            <person name="Sedzielewska Toro K."/>
            <person name="Morin E."/>
            <person name="Lipzen A."/>
            <person name="Grigoriev I.V."/>
            <person name="Henrissat B."/>
            <person name="Martin F.M."/>
            <person name="Bonfante P."/>
        </authorList>
    </citation>
    <scope>NUCLEOTIDE SEQUENCE [LARGE SCALE GENOMIC DNA]</scope>
    <source>
        <strain evidence="1 2">BEG34</strain>
    </source>
</reference>
<accession>A0A8H4AYS8</accession>
<dbReference type="Proteomes" id="UP000439903">
    <property type="component" value="Unassembled WGS sequence"/>
</dbReference>
<evidence type="ECO:0000313" key="1">
    <source>
        <dbReference type="EMBL" id="KAF0544998.1"/>
    </source>
</evidence>
<organism evidence="1 2">
    <name type="scientific">Gigaspora margarita</name>
    <dbReference type="NCBI Taxonomy" id="4874"/>
    <lineage>
        <taxon>Eukaryota</taxon>
        <taxon>Fungi</taxon>
        <taxon>Fungi incertae sedis</taxon>
        <taxon>Mucoromycota</taxon>
        <taxon>Glomeromycotina</taxon>
        <taxon>Glomeromycetes</taxon>
        <taxon>Diversisporales</taxon>
        <taxon>Gigasporaceae</taxon>
        <taxon>Gigaspora</taxon>
    </lineage>
</organism>
<evidence type="ECO:0000313" key="2">
    <source>
        <dbReference type="Proteomes" id="UP000439903"/>
    </source>
</evidence>
<dbReference type="EMBL" id="WTPW01000122">
    <property type="protein sequence ID" value="KAF0544998.1"/>
    <property type="molecule type" value="Genomic_DNA"/>
</dbReference>
<keyword evidence="2" id="KW-1185">Reference proteome</keyword>
<gene>
    <name evidence="1" type="ORF">F8M41_002462</name>
</gene>
<comment type="caution">
    <text evidence="1">The sequence shown here is derived from an EMBL/GenBank/DDBJ whole genome shotgun (WGS) entry which is preliminary data.</text>
</comment>
<proteinExistence type="predicted"/>
<dbReference type="OrthoDB" id="10486987at2759"/>
<sequence>MHRLIIKFGAQLIRISTVKIEYNIHSNNHNTNKVILTALNDLENTFFVKCSNFDENNSESDNNNSEEILDSDNINLNRLNEFEFVEAPDNYI</sequence>
<name>A0A8H4AYS8_GIGMA</name>
<protein>
    <submittedName>
        <fullName evidence="1">Uncharacterized protein</fullName>
    </submittedName>
</protein>